<dbReference type="SUPFAM" id="SSF56112">
    <property type="entry name" value="Protein kinase-like (PK-like)"/>
    <property type="match status" value="1"/>
</dbReference>
<dbReference type="InterPro" id="IPR011009">
    <property type="entry name" value="Kinase-like_dom_sf"/>
</dbReference>
<dbReference type="EMBL" id="CANHGI010000005">
    <property type="protein sequence ID" value="CAI5451724.1"/>
    <property type="molecule type" value="Genomic_DNA"/>
</dbReference>
<feature type="binding site" evidence="1">
    <location>
        <position position="53"/>
    </location>
    <ligand>
        <name>ATP</name>
        <dbReference type="ChEBI" id="CHEBI:30616"/>
    </ligand>
</feature>
<keyword evidence="1" id="KW-0547">Nucleotide-binding</keyword>
<dbReference type="PROSITE" id="PS00107">
    <property type="entry name" value="PROTEIN_KINASE_ATP"/>
    <property type="match status" value="1"/>
</dbReference>
<feature type="domain" description="Protein kinase" evidence="2">
    <location>
        <begin position="24"/>
        <end position="316"/>
    </location>
</feature>
<dbReference type="AlphaFoldDB" id="A0A9P1IWV9"/>
<dbReference type="InterPro" id="IPR050235">
    <property type="entry name" value="CK1_Ser-Thr_kinase"/>
</dbReference>
<evidence type="ECO:0000313" key="4">
    <source>
        <dbReference type="Proteomes" id="UP001152747"/>
    </source>
</evidence>
<sequence length="316" mass="36456">MSDEEEEELVFKPNTEISSSKHTYIIERLLGEGGFGAVYKVKNKENSKYYAMKIEKKQEKRQSKLKMEILILKLVSNERNNSHFTSIADRGKKDKEGYFFLVMDLAGPSLADLKKKRDGKIFSAPTGLSVSQQCLEACEDLHKYGFIHRDLKPANYACGDGAKKHTIYILDFGISRKIINDRNELKTPRVSVRFKGTVKFASLGCHKGLELGWKDDCESWFYLLLDLIIPGGLPWSKVSDKDIVMRIKEEARNKRDIFFNQIKCTPELSKIVDYIDKLKYQDHVDYSYIYKILEEACVNSGGKMDAPYDWENEKEK</sequence>
<dbReference type="Proteomes" id="UP001152747">
    <property type="component" value="Unassembled WGS sequence"/>
</dbReference>
<dbReference type="InterPro" id="IPR000719">
    <property type="entry name" value="Prot_kinase_dom"/>
</dbReference>
<dbReference type="OrthoDB" id="5872528at2759"/>
<evidence type="ECO:0000256" key="1">
    <source>
        <dbReference type="PROSITE-ProRule" id="PRU10141"/>
    </source>
</evidence>
<dbReference type="InterPro" id="IPR017441">
    <property type="entry name" value="Protein_kinase_ATP_BS"/>
</dbReference>
<keyword evidence="4" id="KW-1185">Reference proteome</keyword>
<dbReference type="FunFam" id="1.10.510.10:FF:000967">
    <property type="entry name" value="Protein CBG11274"/>
    <property type="match status" value="1"/>
</dbReference>
<evidence type="ECO:0000313" key="3">
    <source>
        <dbReference type="EMBL" id="CAI5451724.1"/>
    </source>
</evidence>
<gene>
    <name evidence="3" type="ORF">CAMP_LOCUS14361</name>
</gene>
<reference evidence="3" key="1">
    <citation type="submission" date="2022-11" db="EMBL/GenBank/DDBJ databases">
        <authorList>
            <person name="Kikuchi T."/>
        </authorList>
    </citation>
    <scope>NUCLEOTIDE SEQUENCE</scope>
    <source>
        <strain evidence="3">PS1010</strain>
    </source>
</reference>
<protein>
    <recommendedName>
        <fullName evidence="2">Protein kinase domain-containing protein</fullName>
    </recommendedName>
</protein>
<accession>A0A9P1IWV9</accession>
<dbReference type="PANTHER" id="PTHR11909">
    <property type="entry name" value="CASEIN KINASE-RELATED"/>
    <property type="match status" value="1"/>
</dbReference>
<dbReference type="PROSITE" id="PS50011">
    <property type="entry name" value="PROTEIN_KINASE_DOM"/>
    <property type="match status" value="1"/>
</dbReference>
<proteinExistence type="predicted"/>
<dbReference type="Gene3D" id="1.10.510.10">
    <property type="entry name" value="Transferase(Phosphotransferase) domain 1"/>
    <property type="match status" value="1"/>
</dbReference>
<comment type="caution">
    <text evidence="3">The sequence shown here is derived from an EMBL/GenBank/DDBJ whole genome shotgun (WGS) entry which is preliminary data.</text>
</comment>
<keyword evidence="1" id="KW-0067">ATP-binding</keyword>
<dbReference type="GO" id="GO:0005524">
    <property type="term" value="F:ATP binding"/>
    <property type="evidence" value="ECO:0007669"/>
    <property type="project" value="UniProtKB-UniRule"/>
</dbReference>
<dbReference type="GO" id="GO:0004672">
    <property type="term" value="F:protein kinase activity"/>
    <property type="evidence" value="ECO:0007669"/>
    <property type="project" value="InterPro"/>
</dbReference>
<dbReference type="Pfam" id="PF00069">
    <property type="entry name" value="Pkinase"/>
    <property type="match status" value="1"/>
</dbReference>
<name>A0A9P1IWV9_9PELO</name>
<evidence type="ECO:0000259" key="2">
    <source>
        <dbReference type="PROSITE" id="PS50011"/>
    </source>
</evidence>
<dbReference type="SMART" id="SM00220">
    <property type="entry name" value="S_TKc"/>
    <property type="match status" value="1"/>
</dbReference>
<organism evidence="3 4">
    <name type="scientific">Caenorhabditis angaria</name>
    <dbReference type="NCBI Taxonomy" id="860376"/>
    <lineage>
        <taxon>Eukaryota</taxon>
        <taxon>Metazoa</taxon>
        <taxon>Ecdysozoa</taxon>
        <taxon>Nematoda</taxon>
        <taxon>Chromadorea</taxon>
        <taxon>Rhabditida</taxon>
        <taxon>Rhabditina</taxon>
        <taxon>Rhabditomorpha</taxon>
        <taxon>Rhabditoidea</taxon>
        <taxon>Rhabditidae</taxon>
        <taxon>Peloderinae</taxon>
        <taxon>Caenorhabditis</taxon>
    </lineage>
</organism>